<evidence type="ECO:0000256" key="9">
    <source>
        <dbReference type="ARBA" id="ARBA00023136"/>
    </source>
</evidence>
<evidence type="ECO:0000256" key="5">
    <source>
        <dbReference type="ARBA" id="ARBA00022692"/>
    </source>
</evidence>
<organism evidence="11">
    <name type="scientific">Candidatus Actinomarina minuta</name>
    <dbReference type="NCBI Taxonomy" id="1389454"/>
    <lineage>
        <taxon>Bacteria</taxon>
        <taxon>Bacillati</taxon>
        <taxon>Actinomycetota</taxon>
        <taxon>Actinomycetes</taxon>
        <taxon>Candidatus Actinomarinidae</taxon>
        <taxon>Candidatus Actinomarinales</taxon>
        <taxon>Candidatus Actinomarineae</taxon>
        <taxon>Candidatus Actinomarinaceae</taxon>
        <taxon>Candidatus Actinomarina</taxon>
    </lineage>
</organism>
<evidence type="ECO:0000256" key="4">
    <source>
        <dbReference type="ARBA" id="ARBA00022475"/>
    </source>
</evidence>
<evidence type="ECO:0000256" key="3">
    <source>
        <dbReference type="ARBA" id="ARBA00022448"/>
    </source>
</evidence>
<dbReference type="Pfam" id="PF02699">
    <property type="entry name" value="YajC"/>
    <property type="match status" value="1"/>
</dbReference>
<keyword evidence="8" id="KW-0811">Translocation</keyword>
<comment type="similarity">
    <text evidence="2">Belongs to the YajC family.</text>
</comment>
<keyword evidence="6" id="KW-0653">Protein transport</keyword>
<evidence type="ECO:0000256" key="10">
    <source>
        <dbReference type="SAM" id="Phobius"/>
    </source>
</evidence>
<evidence type="ECO:0000256" key="7">
    <source>
        <dbReference type="ARBA" id="ARBA00022989"/>
    </source>
</evidence>
<evidence type="ECO:0000313" key="11">
    <source>
        <dbReference type="EMBL" id="AGQ19915.1"/>
    </source>
</evidence>
<dbReference type="EMBL" id="KC811146">
    <property type="protein sequence ID" value="AGQ19915.1"/>
    <property type="molecule type" value="Genomic_DNA"/>
</dbReference>
<proteinExistence type="inferred from homology"/>
<keyword evidence="7 10" id="KW-1133">Transmembrane helix</keyword>
<reference evidence="11" key="1">
    <citation type="journal article" date="2013" name="Sci. Rep.">
        <title>Metagenomics uncovers a new group of low GC and ultra-small marine Actinobacteria.</title>
        <authorList>
            <person name="Ghai R."/>
            <person name="Mizuno C.M."/>
            <person name="Picazo A."/>
            <person name="Camacho A."/>
            <person name="Rodriguez-Valera F."/>
        </authorList>
    </citation>
    <scope>NUCLEOTIDE SEQUENCE</scope>
</reference>
<evidence type="ECO:0000256" key="8">
    <source>
        <dbReference type="ARBA" id="ARBA00023010"/>
    </source>
</evidence>
<evidence type="ECO:0000256" key="1">
    <source>
        <dbReference type="ARBA" id="ARBA00004162"/>
    </source>
</evidence>
<dbReference type="AlphaFoldDB" id="S5DSF3"/>
<keyword evidence="3" id="KW-0813">Transport</keyword>
<dbReference type="PRINTS" id="PR01853">
    <property type="entry name" value="YAJCTRNLCASE"/>
</dbReference>
<comment type="subcellular location">
    <subcellularLocation>
        <location evidence="1">Cell membrane</location>
        <topology evidence="1">Single-pass membrane protein</topology>
    </subcellularLocation>
</comment>
<dbReference type="NCBIfam" id="TIGR00739">
    <property type="entry name" value="yajC"/>
    <property type="match status" value="1"/>
</dbReference>
<keyword evidence="5 10" id="KW-0812">Transmembrane</keyword>
<dbReference type="SMART" id="SM01323">
    <property type="entry name" value="YajC"/>
    <property type="match status" value="1"/>
</dbReference>
<sequence>MDELLALLPLITVFLIFYVILYIPQRRRQKKHKQYVESLTIGDQVITDSGIHGRVVNIKEETVSLVIKKGEIEILKSNISYK</sequence>
<dbReference type="PANTHER" id="PTHR33909">
    <property type="entry name" value="SEC TRANSLOCON ACCESSORY COMPLEX SUBUNIT YAJC"/>
    <property type="match status" value="1"/>
</dbReference>
<name>S5DSF3_9ACTN</name>
<dbReference type="GO" id="GO:0015031">
    <property type="term" value="P:protein transport"/>
    <property type="evidence" value="ECO:0007669"/>
    <property type="project" value="UniProtKB-KW"/>
</dbReference>
<evidence type="ECO:0000256" key="2">
    <source>
        <dbReference type="ARBA" id="ARBA00006742"/>
    </source>
</evidence>
<dbReference type="PANTHER" id="PTHR33909:SF1">
    <property type="entry name" value="SEC TRANSLOCON ACCESSORY COMPLEX SUBUNIT YAJC"/>
    <property type="match status" value="1"/>
</dbReference>
<accession>S5DSF3</accession>
<protein>
    <submittedName>
        <fullName evidence="11">Preprotein translocase subunit YajC</fullName>
    </submittedName>
</protein>
<feature type="transmembrane region" description="Helical" evidence="10">
    <location>
        <begin position="6"/>
        <end position="23"/>
    </location>
</feature>
<dbReference type="InterPro" id="IPR003849">
    <property type="entry name" value="Preprotein_translocase_YajC"/>
</dbReference>
<keyword evidence="9 10" id="KW-0472">Membrane</keyword>
<dbReference type="EMBL" id="KC811136">
    <property type="protein sequence ID" value="AGQ19583.1"/>
    <property type="molecule type" value="Genomic_DNA"/>
</dbReference>
<dbReference type="GO" id="GO:0005886">
    <property type="term" value="C:plasma membrane"/>
    <property type="evidence" value="ECO:0007669"/>
    <property type="project" value="UniProtKB-SubCell"/>
</dbReference>
<keyword evidence="4" id="KW-1003">Cell membrane</keyword>
<evidence type="ECO:0000256" key="6">
    <source>
        <dbReference type="ARBA" id="ARBA00022927"/>
    </source>
</evidence>